<gene>
    <name evidence="2" type="ORF">K443DRAFT_91025</name>
</gene>
<dbReference type="PANTHER" id="PTHR28307:SF2">
    <property type="entry name" value="PROTEIN PAL1"/>
    <property type="match status" value="1"/>
</dbReference>
<dbReference type="HOGENOM" id="CLU_681621_0_0_1"/>
<name>A0A0C9XV82_9AGAR</name>
<sequence length="366" mass="39280">MGRSQTAISPAQNSTSRPTGRRSQSQDSGGIVEKPRSNGKPRSKKGSQHADVIDRLDFTGVGPMFHHDGPFDACAPSRNKHRNKAPLHAWTGKPDHAPIGDSAYSSALAYQAFSNDYPDPPKKKVDAIAEAWGIHEPEPFEEFFAGGGSTRPDGDTPASSIYNGKESHGSLSTSPATRRPKEDKDARPRVAARRSLVPPPQPIFVPDQSDADVPPSSPPLGSPGFPNRSKSLMHRIRKMRDAPNVPVSADYEQPPSPSTQAVNYQSDSNGTRPTHRSQNSFLGRFGGGTRINPASVPEKPEPFIFIDAQNQNQTNKELPATPMNGGMTPPGEESPPGVHFDGSQGGPLGRKASLMKKVGRVVRGAK</sequence>
<feature type="region of interest" description="Disordered" evidence="1">
    <location>
        <begin position="139"/>
        <end position="298"/>
    </location>
</feature>
<accession>A0A0C9XV82</accession>
<feature type="compositionally biased region" description="Polar residues" evidence="1">
    <location>
        <begin position="1"/>
        <end position="28"/>
    </location>
</feature>
<evidence type="ECO:0000313" key="3">
    <source>
        <dbReference type="Proteomes" id="UP000054477"/>
    </source>
</evidence>
<feature type="region of interest" description="Disordered" evidence="1">
    <location>
        <begin position="315"/>
        <end position="353"/>
    </location>
</feature>
<dbReference type="Proteomes" id="UP000054477">
    <property type="component" value="Unassembled WGS sequence"/>
</dbReference>
<feature type="compositionally biased region" description="Polar residues" evidence="1">
    <location>
        <begin position="258"/>
        <end position="281"/>
    </location>
</feature>
<dbReference type="OrthoDB" id="5352132at2759"/>
<feature type="region of interest" description="Disordered" evidence="1">
    <location>
        <begin position="1"/>
        <end position="93"/>
    </location>
</feature>
<dbReference type="AlphaFoldDB" id="A0A0C9XV82"/>
<dbReference type="PANTHER" id="PTHR28307">
    <property type="entry name" value="PROTEIN PAL1"/>
    <property type="match status" value="1"/>
</dbReference>
<feature type="compositionally biased region" description="Basic and acidic residues" evidence="1">
    <location>
        <begin position="179"/>
        <end position="188"/>
    </location>
</feature>
<dbReference type="InterPro" id="IPR013226">
    <property type="entry name" value="Pal1"/>
</dbReference>
<proteinExistence type="predicted"/>
<dbReference type="EMBL" id="KN838559">
    <property type="protein sequence ID" value="KIK05479.1"/>
    <property type="molecule type" value="Genomic_DNA"/>
</dbReference>
<dbReference type="STRING" id="1095629.A0A0C9XV82"/>
<reference evidence="2 3" key="1">
    <citation type="submission" date="2014-04" db="EMBL/GenBank/DDBJ databases">
        <authorList>
            <consortium name="DOE Joint Genome Institute"/>
            <person name="Kuo A."/>
            <person name="Kohler A."/>
            <person name="Nagy L.G."/>
            <person name="Floudas D."/>
            <person name="Copeland A."/>
            <person name="Barry K.W."/>
            <person name="Cichocki N."/>
            <person name="Veneault-Fourrey C."/>
            <person name="LaButti K."/>
            <person name="Lindquist E.A."/>
            <person name="Lipzen A."/>
            <person name="Lundell T."/>
            <person name="Morin E."/>
            <person name="Murat C."/>
            <person name="Sun H."/>
            <person name="Tunlid A."/>
            <person name="Henrissat B."/>
            <person name="Grigoriev I.V."/>
            <person name="Hibbett D.S."/>
            <person name="Martin F."/>
            <person name="Nordberg H.P."/>
            <person name="Cantor M.N."/>
            <person name="Hua S.X."/>
        </authorList>
    </citation>
    <scope>NUCLEOTIDE SEQUENCE [LARGE SCALE GENOMIC DNA]</scope>
    <source>
        <strain evidence="2 3">LaAM-08-1</strain>
    </source>
</reference>
<reference evidence="3" key="2">
    <citation type="submission" date="2015-01" db="EMBL/GenBank/DDBJ databases">
        <title>Evolutionary Origins and Diversification of the Mycorrhizal Mutualists.</title>
        <authorList>
            <consortium name="DOE Joint Genome Institute"/>
            <consortium name="Mycorrhizal Genomics Consortium"/>
            <person name="Kohler A."/>
            <person name="Kuo A."/>
            <person name="Nagy L.G."/>
            <person name="Floudas D."/>
            <person name="Copeland A."/>
            <person name="Barry K.W."/>
            <person name="Cichocki N."/>
            <person name="Veneault-Fourrey C."/>
            <person name="LaButti K."/>
            <person name="Lindquist E.A."/>
            <person name="Lipzen A."/>
            <person name="Lundell T."/>
            <person name="Morin E."/>
            <person name="Murat C."/>
            <person name="Riley R."/>
            <person name="Ohm R."/>
            <person name="Sun H."/>
            <person name="Tunlid A."/>
            <person name="Henrissat B."/>
            <person name="Grigoriev I.V."/>
            <person name="Hibbett D.S."/>
            <person name="Martin F."/>
        </authorList>
    </citation>
    <scope>NUCLEOTIDE SEQUENCE [LARGE SCALE GENOMIC DNA]</scope>
    <source>
        <strain evidence="3">LaAM-08-1</strain>
    </source>
</reference>
<keyword evidence="3" id="KW-1185">Reference proteome</keyword>
<protein>
    <submittedName>
        <fullName evidence="2">Unplaced genomic scaffold K443scaffold_24, whole genome shotgun sequence</fullName>
    </submittedName>
</protein>
<dbReference type="GO" id="GO:0005737">
    <property type="term" value="C:cytoplasm"/>
    <property type="evidence" value="ECO:0007669"/>
    <property type="project" value="TreeGrafter"/>
</dbReference>
<dbReference type="Pfam" id="PF08316">
    <property type="entry name" value="Pal1"/>
    <property type="match status" value="1"/>
</dbReference>
<organism evidence="2 3">
    <name type="scientific">Laccaria amethystina LaAM-08-1</name>
    <dbReference type="NCBI Taxonomy" id="1095629"/>
    <lineage>
        <taxon>Eukaryota</taxon>
        <taxon>Fungi</taxon>
        <taxon>Dikarya</taxon>
        <taxon>Basidiomycota</taxon>
        <taxon>Agaricomycotina</taxon>
        <taxon>Agaricomycetes</taxon>
        <taxon>Agaricomycetidae</taxon>
        <taxon>Agaricales</taxon>
        <taxon>Agaricineae</taxon>
        <taxon>Hydnangiaceae</taxon>
        <taxon>Laccaria</taxon>
    </lineage>
</organism>
<feature type="compositionally biased region" description="Basic residues" evidence="1">
    <location>
        <begin position="37"/>
        <end position="47"/>
    </location>
</feature>
<evidence type="ECO:0000256" key="1">
    <source>
        <dbReference type="SAM" id="MobiDB-lite"/>
    </source>
</evidence>
<evidence type="ECO:0000313" key="2">
    <source>
        <dbReference type="EMBL" id="KIK05479.1"/>
    </source>
</evidence>